<comment type="subcellular location">
    <subcellularLocation>
        <location evidence="1">Cell projection</location>
        <location evidence="1">Cilium</location>
    </subcellularLocation>
    <subcellularLocation>
        <location evidence="2">Cytoplasm</location>
    </subcellularLocation>
</comment>
<dbReference type="PANTHER" id="PTHR12764">
    <property type="entry name" value="WD REPEAT DOMAIN-RELATED"/>
    <property type="match status" value="1"/>
</dbReference>
<dbReference type="PROSITE" id="PS50082">
    <property type="entry name" value="WD_REPEATS_2"/>
    <property type="match status" value="1"/>
</dbReference>
<evidence type="ECO:0000259" key="10">
    <source>
        <dbReference type="Pfam" id="PF23390"/>
    </source>
</evidence>
<dbReference type="Proteomes" id="UP001057375">
    <property type="component" value="Unassembled WGS sequence"/>
</dbReference>
<reference evidence="12" key="1">
    <citation type="submission" date="2022-03" db="EMBL/GenBank/DDBJ databases">
        <title>Draft genome sequence of Aduncisulcus paluster, a free-living microaerophilic Fornicata.</title>
        <authorList>
            <person name="Yuyama I."/>
            <person name="Kume K."/>
            <person name="Tamura T."/>
            <person name="Inagaki Y."/>
            <person name="Hashimoto T."/>
        </authorList>
    </citation>
    <scope>NUCLEOTIDE SEQUENCE</scope>
    <source>
        <strain evidence="12">NY0171</strain>
    </source>
</reference>
<feature type="domain" description="IFT121 second beta-propeller" evidence="10">
    <location>
        <begin position="511"/>
        <end position="636"/>
    </location>
</feature>
<comment type="caution">
    <text evidence="12">The sequence shown here is derived from an EMBL/GenBank/DDBJ whole genome shotgun (WGS) entry which is preliminary data.</text>
</comment>
<dbReference type="InterPro" id="IPR036322">
    <property type="entry name" value="WD40_repeat_dom_sf"/>
</dbReference>
<feature type="non-terminal residue" evidence="12">
    <location>
        <position position="1246"/>
    </location>
</feature>
<evidence type="ECO:0000256" key="8">
    <source>
        <dbReference type="PROSITE-ProRule" id="PRU00221"/>
    </source>
</evidence>
<dbReference type="InterPro" id="IPR039857">
    <property type="entry name" value="Ift122/121"/>
</dbReference>
<feature type="region of interest" description="Disordered" evidence="9">
    <location>
        <begin position="1200"/>
        <end position="1246"/>
    </location>
</feature>
<dbReference type="SMART" id="SM00320">
    <property type="entry name" value="WD40"/>
    <property type="match status" value="3"/>
</dbReference>
<evidence type="ECO:0000256" key="3">
    <source>
        <dbReference type="ARBA" id="ARBA00022490"/>
    </source>
</evidence>
<evidence type="ECO:0000256" key="9">
    <source>
        <dbReference type="SAM" id="MobiDB-lite"/>
    </source>
</evidence>
<dbReference type="InterPro" id="IPR015943">
    <property type="entry name" value="WD40/YVTN_repeat-like_dom_sf"/>
</dbReference>
<organism evidence="12 13">
    <name type="scientific">Aduncisulcus paluster</name>
    <dbReference type="NCBI Taxonomy" id="2918883"/>
    <lineage>
        <taxon>Eukaryota</taxon>
        <taxon>Metamonada</taxon>
        <taxon>Carpediemonas-like organisms</taxon>
        <taxon>Aduncisulcus</taxon>
    </lineage>
</organism>
<feature type="domain" description="IFT121 second beta-propeller" evidence="10">
    <location>
        <begin position="734"/>
        <end position="845"/>
    </location>
</feature>
<dbReference type="PANTHER" id="PTHR12764:SF5">
    <property type="entry name" value="LD29485P"/>
    <property type="match status" value="1"/>
</dbReference>
<feature type="compositionally biased region" description="Polar residues" evidence="9">
    <location>
        <begin position="1212"/>
        <end position="1230"/>
    </location>
</feature>
<evidence type="ECO:0000256" key="1">
    <source>
        <dbReference type="ARBA" id="ARBA00004138"/>
    </source>
</evidence>
<evidence type="ECO:0000256" key="6">
    <source>
        <dbReference type="ARBA" id="ARBA00023069"/>
    </source>
</evidence>
<evidence type="ECO:0000256" key="4">
    <source>
        <dbReference type="ARBA" id="ARBA00022574"/>
    </source>
</evidence>
<keyword evidence="7" id="KW-0966">Cell projection</keyword>
<keyword evidence="3" id="KW-0963">Cytoplasm</keyword>
<dbReference type="Gene3D" id="2.130.10.10">
    <property type="entry name" value="YVTN repeat-like/Quinoprotein amine dehydrogenase"/>
    <property type="match status" value="2"/>
</dbReference>
<accession>A0ABQ5KU79</accession>
<keyword evidence="4 8" id="KW-0853">WD repeat</keyword>
<feature type="domain" description="IFT121/TULP4 N-terminal" evidence="11">
    <location>
        <begin position="1"/>
        <end position="220"/>
    </location>
</feature>
<gene>
    <name evidence="12" type="ORF">ADUPG1_008221</name>
</gene>
<evidence type="ECO:0000259" key="11">
    <source>
        <dbReference type="Pfam" id="PF24797"/>
    </source>
</evidence>
<dbReference type="EMBL" id="BQXS01010893">
    <property type="protein sequence ID" value="GKT34964.1"/>
    <property type="molecule type" value="Genomic_DNA"/>
</dbReference>
<evidence type="ECO:0000313" key="13">
    <source>
        <dbReference type="Proteomes" id="UP001057375"/>
    </source>
</evidence>
<dbReference type="InterPro" id="IPR001680">
    <property type="entry name" value="WD40_rpt"/>
</dbReference>
<keyword evidence="6" id="KW-0969">Cilium</keyword>
<feature type="repeat" description="WD" evidence="8">
    <location>
        <begin position="68"/>
        <end position="109"/>
    </location>
</feature>
<dbReference type="InterPro" id="IPR056158">
    <property type="entry name" value="Beta-prop_IFT121_2nd"/>
</dbReference>
<dbReference type="SUPFAM" id="SSF50978">
    <property type="entry name" value="WD40 repeat-like"/>
    <property type="match status" value="1"/>
</dbReference>
<sequence>MLAYLNKKVPFLNSAHGWCTAYNTSHSLLAYGGDQGLLDVVKMTTKRTGDYRIMGVAAQTDLPVKESLAGHSKRVCLIKWNPKRLVFLSADISGTAIIWKIDEEDFTNISKLQTRGSDGVALVDAAWSPNGMQCATIYADDSLILSTVNGTLVSERTLDGEVQSICWTPNGKRLVVCCTNRIFLCDVTGAPKEEIIPDLELALQQSHQTSHPHAQVQHRPSVTSYFKGKENTVSTYTPVSSISYNVIQDSKRDETTDLSAALFSSSTATGQTEASSDGKTSDLPHIIVLLACGAVLFINMESLHEPQYRIVWTRVTAASGMSLSPCGRYLYICGGGAVQYGRGVSATRKESGVMEVLSITPVISSFSTFIDAMQGVCLLKCGVNHVTAISAAPSGLRVAMCIGKHLYFANIRHSQQYGRLNDNVVGYFHHSQEDSTLCLWNKVHRDMVPIVFGDGIHLCSFGEGVVCVVPRRLGGIFSDVSHKSVAPSSSGPVSKSSSSIPLTTLIHTPSVLCVINSIGVKIAEREISFTPTSLAVSEDYVAAACGGWVCIWCYKEDSKVQKIKEISSHRDHSGPGGFDATSILSSRSTFAQWHIEGDSADEMALLTRGSGQNPITSLCIRGKVLCVARESGEIKICVVVEEKEDSTQDLELTKNGKTLNIQQIFGFDEGEKKSKDAPPTSAVSKDVNPRSSSESRSAIQKVNGDNGSPMTSLLPLSSFRVSSIISSSSLIKAVFMSLTGRLLLILDRENILTMYERKDSKTFSKVPSFQRKEVWCVHFSHDCDDLFAVNEKTRLYTYRHTSPEEPVVCSGYALHLEALQTSVLLLDEIMKFPFYPDSESIVILEGKSLRDTKELLKSVSLEDTVSFVQSNPHPLLWNLVAEESMKKLNLIMAEKAFAHAKNFFGLQFVRKLEPLSSLPSKGKLKAEIAVYFGEFEDAERIFIDQLHRPDLAVALRGKLGDYFSIVQYSKRYKGVISDDTLRIANENIARYFIERRKFKRALQYAKKGNSPVQLAIVYSELGYFEDLRNHIGEIPYDAPLEDVIEIVQVLRRSGLTKEADLLEGKVRVRKMKKEEQEATGESDDSHASRGSSASSLSSILSTALSLYQKNNVAHAFRLMLSSHLHGPAVTLALRHAQSLLSAGKVSEAKQTTVLALNIQGTLQMETMGAHKGRMSVFDKMLEDDDDDDLVPSARVSRIRGPDRIGERLTASEGLSSHTSPRTFGSSESNASLLPSLPSDISPQHLT</sequence>
<dbReference type="InterPro" id="IPR056159">
    <property type="entry name" value="Beta-prop_IFT121_TULP_N"/>
</dbReference>
<evidence type="ECO:0000313" key="12">
    <source>
        <dbReference type="EMBL" id="GKT34964.1"/>
    </source>
</evidence>
<dbReference type="Pfam" id="PF24797">
    <property type="entry name" value="Beta-prop_WDR35_TULP_N"/>
    <property type="match status" value="1"/>
</dbReference>
<feature type="region of interest" description="Disordered" evidence="9">
    <location>
        <begin position="670"/>
        <end position="706"/>
    </location>
</feature>
<evidence type="ECO:0000256" key="2">
    <source>
        <dbReference type="ARBA" id="ARBA00004496"/>
    </source>
</evidence>
<feature type="compositionally biased region" description="Low complexity" evidence="9">
    <location>
        <begin position="1231"/>
        <end position="1246"/>
    </location>
</feature>
<feature type="compositionally biased region" description="Polar residues" evidence="9">
    <location>
        <begin position="689"/>
        <end position="706"/>
    </location>
</feature>
<keyword evidence="5" id="KW-0677">Repeat</keyword>
<keyword evidence="13" id="KW-1185">Reference proteome</keyword>
<evidence type="ECO:0000256" key="7">
    <source>
        <dbReference type="ARBA" id="ARBA00023273"/>
    </source>
</evidence>
<feature type="region of interest" description="Disordered" evidence="9">
    <location>
        <begin position="1072"/>
        <end position="1092"/>
    </location>
</feature>
<dbReference type="Pfam" id="PF23390">
    <property type="entry name" value="Beta-prop_WDR35_2nd"/>
    <property type="match status" value="2"/>
</dbReference>
<evidence type="ECO:0000256" key="5">
    <source>
        <dbReference type="ARBA" id="ARBA00022737"/>
    </source>
</evidence>
<name>A0ABQ5KU79_9EUKA</name>
<proteinExistence type="predicted"/>
<protein>
    <submittedName>
        <fullName evidence="12">WD repeat protein 35 like protein</fullName>
    </submittedName>
</protein>